<accession>A0A073K1I5</accession>
<sequence>MDIQTKGHEQIATLLNEWYVAIRSRHLEKANNLKEKVELNINEINEDPELQQNFLLFKFRYNYLIDNLGVSKDSFKEIDSFGVPTNNALAYYYHFLKAIHANAIGEYTLAKEQYEKAESFLHYVEDELEHAEFYYKLATSHYHVYQSLLAITHVTKAKEIFSKHDGNELNLAFCENLYGLACVHLKEWELAEEYLTAAMDAFQKVGEEHFILMVRQNLGLMYANQDLSPLAIRYLSEVNEKMPNNYRALFVEAREQFKMGETEISLELIEKGLTICGELENAEYQYRLAILKSVVQKESASELEKVVLAGMEYFKREQLWEYVQEHTEVVAVQYHNEKSFEQASKYFYLSYEAKKEVHKKGALK</sequence>
<protein>
    <submittedName>
        <fullName evidence="1">Histidine kinase</fullName>
    </submittedName>
</protein>
<reference evidence="1 2" key="1">
    <citation type="submission" date="2014-06" db="EMBL/GenBank/DDBJ databases">
        <title>Draft genome sequence of Bacillus manliponensis JCM 15802 (MCCC 1A00708).</title>
        <authorList>
            <person name="Lai Q."/>
            <person name="Liu Y."/>
            <person name="Shao Z."/>
        </authorList>
    </citation>
    <scope>NUCLEOTIDE SEQUENCE [LARGE SCALE GENOMIC DNA]</scope>
    <source>
        <strain evidence="1 2">JCM 15802</strain>
    </source>
</reference>
<dbReference type="RefSeq" id="WP_034637747.1">
    <property type="nucleotide sequence ID" value="NZ_CBCSJC010000004.1"/>
</dbReference>
<evidence type="ECO:0000313" key="2">
    <source>
        <dbReference type="Proteomes" id="UP000027822"/>
    </source>
</evidence>
<keyword evidence="2" id="KW-1185">Reference proteome</keyword>
<keyword evidence="1" id="KW-0418">Kinase</keyword>
<evidence type="ECO:0000313" key="1">
    <source>
        <dbReference type="EMBL" id="KEK20307.1"/>
    </source>
</evidence>
<dbReference type="InterPro" id="IPR011990">
    <property type="entry name" value="TPR-like_helical_dom_sf"/>
</dbReference>
<dbReference type="Gene3D" id="1.25.40.10">
    <property type="entry name" value="Tetratricopeptide repeat domain"/>
    <property type="match status" value="1"/>
</dbReference>
<organism evidence="1 2">
    <name type="scientific">Bacillus manliponensis</name>
    <dbReference type="NCBI Taxonomy" id="574376"/>
    <lineage>
        <taxon>Bacteria</taxon>
        <taxon>Bacillati</taxon>
        <taxon>Bacillota</taxon>
        <taxon>Bacilli</taxon>
        <taxon>Bacillales</taxon>
        <taxon>Bacillaceae</taxon>
        <taxon>Bacillus</taxon>
        <taxon>Bacillus cereus group</taxon>
    </lineage>
</organism>
<dbReference type="AlphaFoldDB" id="A0A073K1I5"/>
<gene>
    <name evidence="1" type="ORF">BAMA_17885</name>
</gene>
<dbReference type="Pfam" id="PF18801">
    <property type="entry name" value="RapH_N"/>
    <property type="match status" value="1"/>
</dbReference>
<comment type="caution">
    <text evidence="1">The sequence shown here is derived from an EMBL/GenBank/DDBJ whole genome shotgun (WGS) entry which is preliminary data.</text>
</comment>
<dbReference type="STRING" id="574376.BAMA_17885"/>
<dbReference type="Proteomes" id="UP000027822">
    <property type="component" value="Unassembled WGS sequence"/>
</dbReference>
<dbReference type="eggNOG" id="COG0457">
    <property type="taxonomic scope" value="Bacteria"/>
</dbReference>
<dbReference type="SMART" id="SM00028">
    <property type="entry name" value="TPR"/>
    <property type="match status" value="4"/>
</dbReference>
<dbReference type="OrthoDB" id="2957368at2"/>
<dbReference type="GO" id="GO:0016301">
    <property type="term" value="F:kinase activity"/>
    <property type="evidence" value="ECO:0007669"/>
    <property type="project" value="UniProtKB-KW"/>
</dbReference>
<dbReference type="SUPFAM" id="SSF48452">
    <property type="entry name" value="TPR-like"/>
    <property type="match status" value="1"/>
</dbReference>
<dbReference type="EMBL" id="JOTN01000004">
    <property type="protein sequence ID" value="KEK20307.1"/>
    <property type="molecule type" value="Genomic_DNA"/>
</dbReference>
<keyword evidence="1" id="KW-0808">Transferase</keyword>
<name>A0A073K1I5_9BACI</name>
<proteinExistence type="predicted"/>
<dbReference type="InterPro" id="IPR019734">
    <property type="entry name" value="TPR_rpt"/>
</dbReference>